<feature type="transmembrane region" description="Helical" evidence="7">
    <location>
        <begin position="149"/>
        <end position="167"/>
    </location>
</feature>
<feature type="transmembrane region" description="Helical" evidence="7">
    <location>
        <begin position="67"/>
        <end position="83"/>
    </location>
</feature>
<dbReference type="Proteomes" id="UP000032361">
    <property type="component" value="Unassembled WGS sequence"/>
</dbReference>
<gene>
    <name evidence="9" type="ORF">PK35_03740</name>
</gene>
<dbReference type="PATRIC" id="fig|1382798.3.peg.1918"/>
<dbReference type="GO" id="GO:0019842">
    <property type="term" value="F:vitamin binding"/>
    <property type="evidence" value="ECO:0007669"/>
    <property type="project" value="TreeGrafter"/>
</dbReference>
<keyword evidence="6" id="KW-0456">Lyase</keyword>
<dbReference type="InterPro" id="IPR053934">
    <property type="entry name" value="HTTM_dom"/>
</dbReference>
<evidence type="ECO:0000256" key="2">
    <source>
        <dbReference type="ARBA" id="ARBA00022692"/>
    </source>
</evidence>
<organism evidence="9 10">
    <name type="scientific">Neotamlana nanhaiensis</name>
    <dbReference type="NCBI Taxonomy" id="1382798"/>
    <lineage>
        <taxon>Bacteria</taxon>
        <taxon>Pseudomonadati</taxon>
        <taxon>Bacteroidota</taxon>
        <taxon>Flavobacteriia</taxon>
        <taxon>Flavobacteriales</taxon>
        <taxon>Flavobacteriaceae</taxon>
        <taxon>Neotamlana</taxon>
    </lineage>
</organism>
<keyword evidence="3 7" id="KW-1133">Transmembrane helix</keyword>
<dbReference type="InterPro" id="IPR053935">
    <property type="entry name" value="VKGC_lumenal_dom"/>
</dbReference>
<reference evidence="9 10" key="1">
    <citation type="journal article" date="2015" name="Antonie Van Leeuwenhoek">
        <title>Tamlana nanhaiensis sp. nov., isolated from surface seawater collected from the South China Sea.</title>
        <authorList>
            <person name="Liu X."/>
            <person name="Lai Q."/>
            <person name="Du Y."/>
            <person name="Li G."/>
            <person name="Sun F."/>
            <person name="Shao Z."/>
        </authorList>
    </citation>
    <scope>NUCLEOTIDE SEQUENCE [LARGE SCALE GENOMIC DNA]</scope>
    <source>
        <strain evidence="9 10">FHC16</strain>
    </source>
</reference>
<dbReference type="PANTHER" id="PTHR12639:SF7">
    <property type="entry name" value="HTTM DOMAIN-CONTAINING PROTEIN"/>
    <property type="match status" value="1"/>
</dbReference>
<dbReference type="AlphaFoldDB" id="A0A0D7W4C7"/>
<dbReference type="InterPro" id="IPR007782">
    <property type="entry name" value="VKG_COase"/>
</dbReference>
<dbReference type="InterPro" id="IPR011020">
    <property type="entry name" value="HTTM-like"/>
</dbReference>
<dbReference type="Pfam" id="PF22777">
    <property type="entry name" value="VKGC_lumenal_dom"/>
    <property type="match status" value="1"/>
</dbReference>
<comment type="subcellular location">
    <subcellularLocation>
        <location evidence="1">Endomembrane system</location>
        <topology evidence="1">Multi-pass membrane protein</topology>
    </subcellularLocation>
</comment>
<evidence type="ECO:0000256" key="4">
    <source>
        <dbReference type="ARBA" id="ARBA00023136"/>
    </source>
</evidence>
<feature type="transmembrane region" description="Helical" evidence="7">
    <location>
        <begin position="288"/>
        <end position="308"/>
    </location>
</feature>
<keyword evidence="4 7" id="KW-0472">Membrane</keyword>
<protein>
    <submittedName>
        <fullName evidence="9">HTTM domain-containing protein</fullName>
    </submittedName>
</protein>
<name>A0A0D7W4C7_9FLAO</name>
<evidence type="ECO:0000256" key="7">
    <source>
        <dbReference type="SAM" id="Phobius"/>
    </source>
</evidence>
<sequence length="438" mass="51577">MLKSFLFKHIDNSALVVFRIFFGLLCFLESVGAIFTGWVKTNMVLPKFTFSFIGFEWLQPLPGNGMYVYYTLMGVFGLLIMLGYKYRFAIISFTLMWTASYLMQKTSYNNHYYLLVLISSIMVFMPAHKYVSIDARLHPEIKSISMPQWCKWVIILQLFIVYTYASVAKFYPDWLNTTFIENLMRGKDDYPIVGSLLQQKWFHYILTYGGILFDGLVVPLLFFKPTRKFIFIVSIVFHLFNSFVLQIGIFPYLALAFTLFFFEAETIQKLFLKKKTLYTSNDISIPTYSHFFIGVFLVYFIIQIGLPLRHHFFKDDVLWTEEGHRLSWRMMLRSKSGIATYYVKNKATGERTKVNLDDYLTKKQRRKVATAPDVIWQFAQHLKQDYKAKNQDVEVYVTCRVSVNRKPYKLFINPKVDLANVTWKALKHSDWILPSKPE</sequence>
<dbReference type="SMART" id="SM00752">
    <property type="entry name" value="HTTM"/>
    <property type="match status" value="1"/>
</dbReference>
<dbReference type="EMBL" id="JTDV01000002">
    <property type="protein sequence ID" value="KJD33869.1"/>
    <property type="molecule type" value="Genomic_DNA"/>
</dbReference>
<comment type="caution">
    <text evidence="9">The sequence shown here is derived from an EMBL/GenBank/DDBJ whole genome shotgun (WGS) entry which is preliminary data.</text>
</comment>
<evidence type="ECO:0000256" key="6">
    <source>
        <dbReference type="ARBA" id="ARBA00023239"/>
    </source>
</evidence>
<feature type="domain" description="HTTM-like" evidence="8">
    <location>
        <begin position="7"/>
        <end position="266"/>
    </location>
</feature>
<evidence type="ECO:0000256" key="3">
    <source>
        <dbReference type="ARBA" id="ARBA00022989"/>
    </source>
</evidence>
<dbReference type="PANTHER" id="PTHR12639">
    <property type="entry name" value="VITAMIN K-DEPENDENT GAMMA-CARBOXYLASE"/>
    <property type="match status" value="1"/>
</dbReference>
<keyword evidence="2 7" id="KW-0812">Transmembrane</keyword>
<feature type="transmembrane region" description="Helical" evidence="7">
    <location>
        <begin position="12"/>
        <end position="39"/>
    </location>
</feature>
<evidence type="ECO:0000256" key="1">
    <source>
        <dbReference type="ARBA" id="ARBA00004127"/>
    </source>
</evidence>
<dbReference type="GO" id="GO:0008488">
    <property type="term" value="F:gamma-glutamyl carboxylase activity"/>
    <property type="evidence" value="ECO:0007669"/>
    <property type="project" value="InterPro"/>
</dbReference>
<keyword evidence="10" id="KW-1185">Reference proteome</keyword>
<keyword evidence="5" id="KW-1015">Disulfide bond</keyword>
<feature type="transmembrane region" description="Helical" evidence="7">
    <location>
        <begin position="201"/>
        <end position="222"/>
    </location>
</feature>
<evidence type="ECO:0000259" key="8">
    <source>
        <dbReference type="SMART" id="SM00752"/>
    </source>
</evidence>
<evidence type="ECO:0000313" key="9">
    <source>
        <dbReference type="EMBL" id="KJD33869.1"/>
    </source>
</evidence>
<feature type="transmembrane region" description="Helical" evidence="7">
    <location>
        <begin position="229"/>
        <end position="262"/>
    </location>
</feature>
<proteinExistence type="predicted"/>
<dbReference type="Pfam" id="PF05090">
    <property type="entry name" value="HTTM"/>
    <property type="match status" value="1"/>
</dbReference>
<dbReference type="OrthoDB" id="341137at2"/>
<dbReference type="STRING" id="1382798.PK35_03740"/>
<dbReference type="RefSeq" id="WP_044625358.1">
    <property type="nucleotide sequence ID" value="NZ_JTDV01000002.1"/>
</dbReference>
<accession>A0A0D7W4C7</accession>
<evidence type="ECO:0000256" key="5">
    <source>
        <dbReference type="ARBA" id="ARBA00023157"/>
    </source>
</evidence>
<evidence type="ECO:0000313" key="10">
    <source>
        <dbReference type="Proteomes" id="UP000032361"/>
    </source>
</evidence>
<dbReference type="GO" id="GO:0012505">
    <property type="term" value="C:endomembrane system"/>
    <property type="evidence" value="ECO:0007669"/>
    <property type="project" value="UniProtKB-SubCell"/>
</dbReference>
<feature type="transmembrane region" description="Helical" evidence="7">
    <location>
        <begin position="110"/>
        <end position="128"/>
    </location>
</feature>